<feature type="compositionally biased region" description="Basic and acidic residues" evidence="1">
    <location>
        <begin position="353"/>
        <end position="363"/>
    </location>
</feature>
<feature type="region of interest" description="Disordered" evidence="1">
    <location>
        <begin position="250"/>
        <end position="279"/>
    </location>
</feature>
<evidence type="ECO:0000256" key="1">
    <source>
        <dbReference type="SAM" id="MobiDB-lite"/>
    </source>
</evidence>
<keyword evidence="2" id="KW-0472">Membrane</keyword>
<keyword evidence="5" id="KW-1185">Reference proteome</keyword>
<dbReference type="Proteomes" id="UP000076727">
    <property type="component" value="Unassembled WGS sequence"/>
</dbReference>
<proteinExistence type="predicted"/>
<organism evidence="4 5">
    <name type="scientific">Daedalea quercina L-15889</name>
    <dbReference type="NCBI Taxonomy" id="1314783"/>
    <lineage>
        <taxon>Eukaryota</taxon>
        <taxon>Fungi</taxon>
        <taxon>Dikarya</taxon>
        <taxon>Basidiomycota</taxon>
        <taxon>Agaricomycotina</taxon>
        <taxon>Agaricomycetes</taxon>
        <taxon>Polyporales</taxon>
        <taxon>Fomitopsis</taxon>
    </lineage>
</organism>
<feature type="chain" id="PRO_5007867437" evidence="3">
    <location>
        <begin position="23"/>
        <end position="420"/>
    </location>
</feature>
<evidence type="ECO:0000313" key="4">
    <source>
        <dbReference type="EMBL" id="KZT74452.1"/>
    </source>
</evidence>
<accession>A0A165U668</accession>
<keyword evidence="2" id="KW-1133">Transmembrane helix</keyword>
<evidence type="ECO:0000256" key="2">
    <source>
        <dbReference type="SAM" id="Phobius"/>
    </source>
</evidence>
<evidence type="ECO:0000256" key="3">
    <source>
        <dbReference type="SAM" id="SignalP"/>
    </source>
</evidence>
<name>A0A165U668_9APHY</name>
<dbReference type="AlphaFoldDB" id="A0A165U668"/>
<feature type="region of interest" description="Disordered" evidence="1">
    <location>
        <begin position="353"/>
        <end position="395"/>
    </location>
</feature>
<keyword evidence="2" id="KW-0812">Transmembrane</keyword>
<protein>
    <submittedName>
        <fullName evidence="4">Uncharacterized protein</fullName>
    </submittedName>
</protein>
<evidence type="ECO:0000313" key="5">
    <source>
        <dbReference type="Proteomes" id="UP000076727"/>
    </source>
</evidence>
<feature type="signal peptide" evidence="3">
    <location>
        <begin position="1"/>
        <end position="22"/>
    </location>
</feature>
<gene>
    <name evidence="4" type="ORF">DAEQUDRAFT_753891</name>
</gene>
<feature type="transmembrane region" description="Helical" evidence="2">
    <location>
        <begin position="46"/>
        <end position="65"/>
    </location>
</feature>
<keyword evidence="3" id="KW-0732">Signal</keyword>
<dbReference type="EMBL" id="KV429033">
    <property type="protein sequence ID" value="KZT74452.1"/>
    <property type="molecule type" value="Genomic_DNA"/>
</dbReference>
<sequence>MPSRNELLLSLIISAFLHVGLTDYVGHGLDDFLGLFTAYASFPVLYMAYGLSLWFCVFSACRAVYRRIKLLGRRLFRRNEPCFNPGSTITTPPELPASHADTATEGQCSLTPPVRSASPLNTRAKAKFCSSKGEQARRLRACREGRINHEPRGFTLLWDSPVPPNGIGTPFILPVKPVAPAPAPTFAKPDPQSDAVKPAQAATRVRPHPYRVCPASRFPEPVNLALPTTAFEREFWNWRRWNDQMTESRAKRGLPPLPEGPFEPIPRVQPATKKKISAHPLPAPEPALQTAALEPVVQIPAPTPVVQPLQPVAHVSAAPKIKARVEKVKMLKARAHAILDRQARTMSLIDSNVRRGGKDESPIKRKPRSPRRAFGAKAVQPPHGSEPMDVDTYDSDDSMDIDPLDQVDDLCVRLQIATIF</sequence>
<reference evidence="4 5" key="1">
    <citation type="journal article" date="2016" name="Mol. Biol. Evol.">
        <title>Comparative Genomics of Early-Diverging Mushroom-Forming Fungi Provides Insights into the Origins of Lignocellulose Decay Capabilities.</title>
        <authorList>
            <person name="Nagy L.G."/>
            <person name="Riley R."/>
            <person name="Tritt A."/>
            <person name="Adam C."/>
            <person name="Daum C."/>
            <person name="Floudas D."/>
            <person name="Sun H."/>
            <person name="Yadav J.S."/>
            <person name="Pangilinan J."/>
            <person name="Larsson K.H."/>
            <person name="Matsuura K."/>
            <person name="Barry K."/>
            <person name="Labutti K."/>
            <person name="Kuo R."/>
            <person name="Ohm R.A."/>
            <person name="Bhattacharya S.S."/>
            <person name="Shirouzu T."/>
            <person name="Yoshinaga Y."/>
            <person name="Martin F.M."/>
            <person name="Grigoriev I.V."/>
            <person name="Hibbett D.S."/>
        </authorList>
    </citation>
    <scope>NUCLEOTIDE SEQUENCE [LARGE SCALE GENOMIC DNA]</scope>
    <source>
        <strain evidence="4 5">L-15889</strain>
    </source>
</reference>
<dbReference type="OrthoDB" id="10490338at2759"/>
<feature type="compositionally biased region" description="Pro residues" evidence="1">
    <location>
        <begin position="255"/>
        <end position="264"/>
    </location>
</feature>